<dbReference type="RefSeq" id="WP_155447176.1">
    <property type="nucleotide sequence ID" value="NZ_JAOQNR010000017.1"/>
</dbReference>
<dbReference type="EMBL" id="WNKS01000017">
    <property type="protein sequence ID" value="MTV32485.1"/>
    <property type="molecule type" value="Genomic_DNA"/>
</dbReference>
<organism evidence="1 2">
    <name type="scientific">Rhodoblastus acidophilus</name>
    <name type="common">Rhodopseudomonas acidophila</name>
    <dbReference type="NCBI Taxonomy" id="1074"/>
    <lineage>
        <taxon>Bacteria</taxon>
        <taxon>Pseudomonadati</taxon>
        <taxon>Pseudomonadota</taxon>
        <taxon>Alphaproteobacteria</taxon>
        <taxon>Hyphomicrobiales</taxon>
        <taxon>Rhodoblastaceae</taxon>
        <taxon>Rhodoblastus</taxon>
    </lineage>
</organism>
<evidence type="ECO:0008006" key="3">
    <source>
        <dbReference type="Google" id="ProtNLM"/>
    </source>
</evidence>
<sequence length="125" mass="13419">MTARPEGETDLASALERAAEALRLTSARLHRVETAISEVMRTSGGASLSHFADLQELDRSAQEVAGLADFIDQLGRRTPGAVMVDVAEAVRPLLLRDLARFLARHPTPAAAPSHAEDDDVFFAQG</sequence>
<gene>
    <name evidence="1" type="ORF">GJ654_15980</name>
</gene>
<evidence type="ECO:0000313" key="2">
    <source>
        <dbReference type="Proteomes" id="UP000439113"/>
    </source>
</evidence>
<dbReference type="Proteomes" id="UP000439113">
    <property type="component" value="Unassembled WGS sequence"/>
</dbReference>
<accession>A0A6N8DSI1</accession>
<dbReference type="AlphaFoldDB" id="A0A6N8DSI1"/>
<protein>
    <recommendedName>
        <fullName evidence="3">Chemotaxis protein</fullName>
    </recommendedName>
</protein>
<reference evidence="1 2" key="1">
    <citation type="submission" date="2019-11" db="EMBL/GenBank/DDBJ databases">
        <title>Whole-genome sequence of a Rhodoblastus acidophilus DSM 142.</title>
        <authorList>
            <person name="Kyndt J.A."/>
            <person name="Meyer T.E."/>
        </authorList>
    </citation>
    <scope>NUCLEOTIDE SEQUENCE [LARGE SCALE GENOMIC DNA]</scope>
    <source>
        <strain evidence="1 2">DSM 142</strain>
    </source>
</reference>
<proteinExistence type="predicted"/>
<name>A0A6N8DSI1_RHOAC</name>
<comment type="caution">
    <text evidence="1">The sequence shown here is derived from an EMBL/GenBank/DDBJ whole genome shotgun (WGS) entry which is preliminary data.</text>
</comment>
<evidence type="ECO:0000313" key="1">
    <source>
        <dbReference type="EMBL" id="MTV32485.1"/>
    </source>
</evidence>